<dbReference type="GO" id="GO:0008235">
    <property type="term" value="F:metalloexopeptidase activity"/>
    <property type="evidence" value="ECO:0007669"/>
    <property type="project" value="TreeGrafter"/>
</dbReference>
<keyword evidence="4" id="KW-0862">Zinc</keyword>
<evidence type="ECO:0000256" key="3">
    <source>
        <dbReference type="ARBA" id="ARBA00022801"/>
    </source>
</evidence>
<evidence type="ECO:0000313" key="7">
    <source>
        <dbReference type="EMBL" id="VAW71912.1"/>
    </source>
</evidence>
<sequence>MKHVKLPRPLVNRILSLAQRAPDREICGLISARDNRPLRCIPIANTAEQPERLFTMDPAQQIDAMRQMREQGETLFAIYHSHPTGPAEPSVTDIEQAGYPEALHLIVSLNTEGVLELSGYRFEKDKAMAVHLEILED</sequence>
<dbReference type="InterPro" id="IPR051929">
    <property type="entry name" value="VirAsm_ModProt"/>
</dbReference>
<proteinExistence type="predicted"/>
<name>A0A3B0Y9B7_9ZZZZ</name>
<reference evidence="7" key="1">
    <citation type="submission" date="2018-06" db="EMBL/GenBank/DDBJ databases">
        <authorList>
            <person name="Zhirakovskaya E."/>
        </authorList>
    </citation>
    <scope>NUCLEOTIDE SEQUENCE</scope>
</reference>
<gene>
    <name evidence="7" type="ORF">MNBD_GAMMA14-1167</name>
</gene>
<feature type="domain" description="MPN" evidence="6">
    <location>
        <begin position="4"/>
        <end position="126"/>
    </location>
</feature>
<evidence type="ECO:0000256" key="4">
    <source>
        <dbReference type="ARBA" id="ARBA00022833"/>
    </source>
</evidence>
<dbReference type="GO" id="GO:0006508">
    <property type="term" value="P:proteolysis"/>
    <property type="evidence" value="ECO:0007669"/>
    <property type="project" value="UniProtKB-KW"/>
</dbReference>
<protein>
    <submittedName>
        <fullName evidence="7">Mov34/MPN/PAD-1 family protein</fullName>
    </submittedName>
</protein>
<dbReference type="SMART" id="SM00232">
    <property type="entry name" value="JAB_MPN"/>
    <property type="match status" value="1"/>
</dbReference>
<accession>A0A3B0Y9B7</accession>
<dbReference type="CDD" id="cd08070">
    <property type="entry name" value="MPN_like"/>
    <property type="match status" value="1"/>
</dbReference>
<evidence type="ECO:0000256" key="2">
    <source>
        <dbReference type="ARBA" id="ARBA00022723"/>
    </source>
</evidence>
<dbReference type="EMBL" id="UOFM01000001">
    <property type="protein sequence ID" value="VAW71912.1"/>
    <property type="molecule type" value="Genomic_DNA"/>
</dbReference>
<dbReference type="Pfam" id="PF14464">
    <property type="entry name" value="Prok-JAB"/>
    <property type="match status" value="1"/>
</dbReference>
<evidence type="ECO:0000259" key="6">
    <source>
        <dbReference type="PROSITE" id="PS50249"/>
    </source>
</evidence>
<keyword evidence="3" id="KW-0378">Hydrolase</keyword>
<evidence type="ECO:0000256" key="5">
    <source>
        <dbReference type="ARBA" id="ARBA00023049"/>
    </source>
</evidence>
<keyword evidence="1" id="KW-0645">Protease</keyword>
<organism evidence="7">
    <name type="scientific">hydrothermal vent metagenome</name>
    <dbReference type="NCBI Taxonomy" id="652676"/>
    <lineage>
        <taxon>unclassified sequences</taxon>
        <taxon>metagenomes</taxon>
        <taxon>ecological metagenomes</taxon>
    </lineage>
</organism>
<dbReference type="AlphaFoldDB" id="A0A3B0Y9B7"/>
<keyword evidence="2" id="KW-0479">Metal-binding</keyword>
<dbReference type="InterPro" id="IPR028090">
    <property type="entry name" value="JAB_dom_prok"/>
</dbReference>
<dbReference type="PANTHER" id="PTHR34858">
    <property type="entry name" value="CYSO-CYSTEINE PEPTIDASE"/>
    <property type="match status" value="1"/>
</dbReference>
<evidence type="ECO:0000256" key="1">
    <source>
        <dbReference type="ARBA" id="ARBA00022670"/>
    </source>
</evidence>
<dbReference type="GO" id="GO:0008270">
    <property type="term" value="F:zinc ion binding"/>
    <property type="evidence" value="ECO:0007669"/>
    <property type="project" value="TreeGrafter"/>
</dbReference>
<dbReference type="Gene3D" id="3.40.140.10">
    <property type="entry name" value="Cytidine Deaminase, domain 2"/>
    <property type="match status" value="1"/>
</dbReference>
<dbReference type="SUPFAM" id="SSF102712">
    <property type="entry name" value="JAB1/MPN domain"/>
    <property type="match status" value="1"/>
</dbReference>
<keyword evidence="5" id="KW-0482">Metalloprotease</keyword>
<dbReference type="PANTHER" id="PTHR34858:SF1">
    <property type="entry name" value="CYSO-CYSTEINE PEPTIDASE"/>
    <property type="match status" value="1"/>
</dbReference>
<dbReference type="PROSITE" id="PS50249">
    <property type="entry name" value="MPN"/>
    <property type="match status" value="1"/>
</dbReference>
<dbReference type="InterPro" id="IPR037518">
    <property type="entry name" value="MPN"/>
</dbReference>
<dbReference type="InterPro" id="IPR000555">
    <property type="entry name" value="JAMM/MPN+_dom"/>
</dbReference>